<keyword evidence="2" id="KW-1003">Cell membrane</keyword>
<dbReference type="PANTHER" id="PTHR36115:SF6">
    <property type="entry name" value="PROLINE-RICH ANTIGEN HOMOLOG"/>
    <property type="match status" value="1"/>
</dbReference>
<evidence type="ECO:0000259" key="7">
    <source>
        <dbReference type="Pfam" id="PF06271"/>
    </source>
</evidence>
<sequence>MTAAPAPFETASWGRRILALFVDWFASSLVVVVVLGPSRFFADQSVDPDPLPGILTLVVFVLETAVLTALSGGSFGKLATRLRVVRADGSGRPVGLLPALARSILVAAVIPPLVFRPDGRGLHDMMTGTATVTLETARGTGTGS</sequence>
<dbReference type="InterPro" id="IPR010432">
    <property type="entry name" value="RDD"/>
</dbReference>
<comment type="subcellular location">
    <subcellularLocation>
        <location evidence="1">Cell membrane</location>
        <topology evidence="1">Multi-pass membrane protein</topology>
    </subcellularLocation>
</comment>
<keyword evidence="3 6" id="KW-0812">Transmembrane</keyword>
<evidence type="ECO:0000256" key="2">
    <source>
        <dbReference type="ARBA" id="ARBA00022475"/>
    </source>
</evidence>
<evidence type="ECO:0000256" key="4">
    <source>
        <dbReference type="ARBA" id="ARBA00022989"/>
    </source>
</evidence>
<keyword evidence="4 6" id="KW-1133">Transmembrane helix</keyword>
<dbReference type="Pfam" id="PF06271">
    <property type="entry name" value="RDD"/>
    <property type="match status" value="1"/>
</dbReference>
<dbReference type="EMBL" id="BAAAQR010000004">
    <property type="protein sequence ID" value="GAA2144052.1"/>
    <property type="molecule type" value="Genomic_DNA"/>
</dbReference>
<feature type="transmembrane region" description="Helical" evidence="6">
    <location>
        <begin position="54"/>
        <end position="75"/>
    </location>
</feature>
<evidence type="ECO:0000313" key="8">
    <source>
        <dbReference type="EMBL" id="GAA2144052.1"/>
    </source>
</evidence>
<evidence type="ECO:0000256" key="1">
    <source>
        <dbReference type="ARBA" id="ARBA00004651"/>
    </source>
</evidence>
<organism evidence="8 9">
    <name type="scientific">Nocardioides koreensis</name>
    <dbReference type="NCBI Taxonomy" id="433651"/>
    <lineage>
        <taxon>Bacteria</taxon>
        <taxon>Bacillati</taxon>
        <taxon>Actinomycetota</taxon>
        <taxon>Actinomycetes</taxon>
        <taxon>Propionibacteriales</taxon>
        <taxon>Nocardioidaceae</taxon>
        <taxon>Nocardioides</taxon>
    </lineage>
</organism>
<proteinExistence type="predicted"/>
<protein>
    <submittedName>
        <fullName evidence="8">RDD family protein</fullName>
    </submittedName>
</protein>
<comment type="caution">
    <text evidence="8">The sequence shown here is derived from an EMBL/GenBank/DDBJ whole genome shotgun (WGS) entry which is preliminary data.</text>
</comment>
<evidence type="ECO:0000256" key="6">
    <source>
        <dbReference type="SAM" id="Phobius"/>
    </source>
</evidence>
<evidence type="ECO:0000256" key="5">
    <source>
        <dbReference type="ARBA" id="ARBA00023136"/>
    </source>
</evidence>
<name>A0ABP5LA08_9ACTN</name>
<keyword evidence="9" id="KW-1185">Reference proteome</keyword>
<reference evidence="9" key="1">
    <citation type="journal article" date="2019" name="Int. J. Syst. Evol. Microbiol.">
        <title>The Global Catalogue of Microorganisms (GCM) 10K type strain sequencing project: providing services to taxonomists for standard genome sequencing and annotation.</title>
        <authorList>
            <consortium name="The Broad Institute Genomics Platform"/>
            <consortium name="The Broad Institute Genome Sequencing Center for Infectious Disease"/>
            <person name="Wu L."/>
            <person name="Ma J."/>
        </authorList>
    </citation>
    <scope>NUCLEOTIDE SEQUENCE [LARGE SCALE GENOMIC DNA]</scope>
    <source>
        <strain evidence="9">JCM 16022</strain>
    </source>
</reference>
<dbReference type="PANTHER" id="PTHR36115">
    <property type="entry name" value="PROLINE-RICH ANTIGEN HOMOLOG-RELATED"/>
    <property type="match status" value="1"/>
</dbReference>
<feature type="transmembrane region" description="Helical" evidence="6">
    <location>
        <begin position="17"/>
        <end position="42"/>
    </location>
</feature>
<feature type="domain" description="RDD" evidence="7">
    <location>
        <begin position="10"/>
        <end position="127"/>
    </location>
</feature>
<dbReference type="Proteomes" id="UP001501771">
    <property type="component" value="Unassembled WGS sequence"/>
</dbReference>
<evidence type="ECO:0000313" key="9">
    <source>
        <dbReference type="Proteomes" id="UP001501771"/>
    </source>
</evidence>
<evidence type="ECO:0000256" key="3">
    <source>
        <dbReference type="ARBA" id="ARBA00022692"/>
    </source>
</evidence>
<feature type="transmembrane region" description="Helical" evidence="6">
    <location>
        <begin position="95"/>
        <end position="115"/>
    </location>
</feature>
<dbReference type="RefSeq" id="WP_344150108.1">
    <property type="nucleotide sequence ID" value="NZ_BAAAQR010000004.1"/>
</dbReference>
<accession>A0ABP5LA08</accession>
<keyword evidence="5 6" id="KW-0472">Membrane</keyword>
<gene>
    <name evidence="8" type="ORF">GCM10009844_17170</name>
</gene>
<dbReference type="InterPro" id="IPR051791">
    <property type="entry name" value="Pra-immunoreactive"/>
</dbReference>